<dbReference type="EMBL" id="HE577328">
    <property type="protein sequence ID" value="CCC99538.1"/>
    <property type="molecule type" value="Genomic_DNA"/>
</dbReference>
<name>A0A9P1JTJ8_9PROT</name>
<dbReference type="Proteomes" id="UP000007319">
    <property type="component" value="Plasmid AZOBR_p1"/>
</dbReference>
<protein>
    <submittedName>
        <fullName evidence="1">Uncharacterized protein</fullName>
    </submittedName>
</protein>
<geneLocation type="plasmid" evidence="1 2">
    <name>AZOBR_p1</name>
</geneLocation>
<dbReference type="AlphaFoldDB" id="A0A9P1JTJ8"/>
<keyword evidence="1" id="KW-0614">Plasmid</keyword>
<proteinExistence type="predicted"/>
<reference evidence="1 2" key="1">
    <citation type="journal article" date="2011" name="PLoS Genet.">
        <title>Azospirillum genomes reveal transition of bacteria from aquatic to terrestrial environments.</title>
        <authorList>
            <person name="Wisniewski-Dye F."/>
            <person name="Borziak K."/>
            <person name="Khalsa-Moyers G."/>
            <person name="Alexandre G."/>
            <person name="Sukharnikov L.O."/>
            <person name="Wuichet K."/>
            <person name="Hurst G.B."/>
            <person name="McDonald W.H."/>
            <person name="Robertson J.S."/>
            <person name="Barbe V."/>
            <person name="Calteau A."/>
            <person name="Rouy Z."/>
            <person name="Mangenot S."/>
            <person name="Prigent-Combaret C."/>
            <person name="Normand P."/>
            <person name="Boyer M."/>
            <person name="Siguier P."/>
            <person name="Dessaux Y."/>
            <person name="Elmerich C."/>
            <person name="Condemine G."/>
            <person name="Krishnen G."/>
            <person name="Kennedy I."/>
            <person name="Paterson A.H."/>
            <person name="Gonzalez V."/>
            <person name="Mavingui P."/>
            <person name="Zhulin I.B."/>
        </authorList>
    </citation>
    <scope>NUCLEOTIDE SEQUENCE [LARGE SCALE GENOMIC DNA]</scope>
    <source>
        <strain evidence="1 2">Sp245</strain>
    </source>
</reference>
<accession>A0A9P1JTJ8</accession>
<keyword evidence="2" id="KW-1185">Reference proteome</keyword>
<gene>
    <name evidence="1" type="ORF">AZOBR_p110014</name>
</gene>
<evidence type="ECO:0000313" key="2">
    <source>
        <dbReference type="Proteomes" id="UP000007319"/>
    </source>
</evidence>
<dbReference type="KEGG" id="abs:AZOBR_p110014"/>
<evidence type="ECO:0000313" key="1">
    <source>
        <dbReference type="EMBL" id="CCC99538.1"/>
    </source>
</evidence>
<sequence length="60" mass="7110">MSRTWATWEPAFILSESGACQLAPWRIKYNFIYIFHEITINVFGIDRRLLPKYSLSCKRA</sequence>
<organism evidence="1 2">
    <name type="scientific">Azospirillum baldaniorum</name>
    <dbReference type="NCBI Taxonomy" id="1064539"/>
    <lineage>
        <taxon>Bacteria</taxon>
        <taxon>Pseudomonadati</taxon>
        <taxon>Pseudomonadota</taxon>
        <taxon>Alphaproteobacteria</taxon>
        <taxon>Rhodospirillales</taxon>
        <taxon>Azospirillaceae</taxon>
        <taxon>Azospirillum</taxon>
    </lineage>
</organism>